<accession>A0A7S8IER8</accession>
<dbReference type="Proteomes" id="UP000594468">
    <property type="component" value="Chromosome"/>
</dbReference>
<keyword evidence="2" id="KW-1185">Reference proteome</keyword>
<organism evidence="1 2">
    <name type="scientific">Phototrophicus methaneseepsis</name>
    <dbReference type="NCBI Taxonomy" id="2710758"/>
    <lineage>
        <taxon>Bacteria</taxon>
        <taxon>Bacillati</taxon>
        <taxon>Chloroflexota</taxon>
        <taxon>Candidatus Thermofontia</taxon>
        <taxon>Phototrophicales</taxon>
        <taxon>Phototrophicaceae</taxon>
        <taxon>Phototrophicus</taxon>
    </lineage>
</organism>
<protein>
    <submittedName>
        <fullName evidence="1">Uncharacterized protein</fullName>
    </submittedName>
</protein>
<proteinExistence type="predicted"/>
<name>A0A7S8IER8_9CHLR</name>
<evidence type="ECO:0000313" key="1">
    <source>
        <dbReference type="EMBL" id="QPC82093.1"/>
    </source>
</evidence>
<evidence type="ECO:0000313" key="2">
    <source>
        <dbReference type="Proteomes" id="UP000594468"/>
    </source>
</evidence>
<dbReference type="AlphaFoldDB" id="A0A7S8IER8"/>
<dbReference type="KEGG" id="pmet:G4Y79_20785"/>
<sequence>MYEHEKTRDKDTFEQGYQDGRIDAIDNNSVDIDGWFQACLDDDDEYAWGYIVGYCRYAADSELGQRGLRDDGEKVVRDG</sequence>
<dbReference type="EMBL" id="CP062983">
    <property type="protein sequence ID" value="QPC82093.1"/>
    <property type="molecule type" value="Genomic_DNA"/>
</dbReference>
<gene>
    <name evidence="1" type="ORF">G4Y79_20785</name>
</gene>
<reference evidence="1 2" key="1">
    <citation type="submission" date="2020-02" db="EMBL/GenBank/DDBJ databases">
        <authorList>
            <person name="Zheng R.K."/>
            <person name="Sun C.M."/>
        </authorList>
    </citation>
    <scope>NUCLEOTIDE SEQUENCE [LARGE SCALE GENOMIC DNA]</scope>
    <source>
        <strain evidence="2">rifampicinis</strain>
    </source>
</reference>
<dbReference type="RefSeq" id="WP_195170162.1">
    <property type="nucleotide sequence ID" value="NZ_CP062983.1"/>
</dbReference>